<dbReference type="EMBL" id="BJUZ01000001">
    <property type="protein sequence ID" value="GEK93501.1"/>
    <property type="molecule type" value="Genomic_DNA"/>
</dbReference>
<comment type="caution">
    <text evidence="2">The sequence shown here is derived from an EMBL/GenBank/DDBJ whole genome shotgun (WGS) entry which is preliminary data.</text>
</comment>
<sequence length="398" mass="42760">MSGQSVAGQTSAALDAFVERAAARSTVLAGTGIPTRRVEAWRYTPLRSITEIVWKEAAPLDAASAKNLLDKIAYPANGHLFIFGNGREVTSLSSLPENVLRTDAEAVDPLEDRFSAVLNGALGRDGLSIRVPKNVDAGLLTLATLHQGSAISTHLRHRIVLEEGASLTLFDANVGEGEYLSNPRFDIILAEGARLRHVKHQSEAENAAHLAIINVEVQGNAEYDSFTLNGGGAVARHEVVTTLAAPHALVHVNGVQVVNGTRLNDLTSMIHHAAPDCNSRQTVKTVLSDTAQGVFQGKILVDRVAQKTDGYQMNQALLLSEKAQINSKPELEIYADDVKCSHGATVGALDDEQLFYLRSRGVPEAEARDILVTAFLTDALELVADEALRELLLKGLFS</sequence>
<dbReference type="InterPro" id="IPR011542">
    <property type="entry name" value="SUF_FeS_clus_asmbl_SufD"/>
</dbReference>
<dbReference type="PANTHER" id="PTHR43575">
    <property type="entry name" value="PROTEIN ABCI7, CHLOROPLASTIC"/>
    <property type="match status" value="1"/>
</dbReference>
<dbReference type="NCBIfam" id="TIGR01981">
    <property type="entry name" value="sufD"/>
    <property type="match status" value="1"/>
</dbReference>
<evidence type="ECO:0000313" key="2">
    <source>
        <dbReference type="EMBL" id="GEK93501.1"/>
    </source>
</evidence>
<dbReference type="InterPro" id="IPR055346">
    <property type="entry name" value="Fe-S_cluster_assembly_SufBD"/>
</dbReference>
<dbReference type="InterPro" id="IPR037284">
    <property type="entry name" value="SUF_FeS_clus_asmbl_SufBD_sf"/>
</dbReference>
<dbReference type="RefSeq" id="WP_146795043.1">
    <property type="nucleotide sequence ID" value="NZ_BARC01000013.1"/>
</dbReference>
<dbReference type="InterPro" id="IPR000825">
    <property type="entry name" value="SUF_FeS_clus_asmbl_SufBD_core"/>
</dbReference>
<evidence type="ECO:0000313" key="3">
    <source>
        <dbReference type="Proteomes" id="UP000321230"/>
    </source>
</evidence>
<reference evidence="2 3" key="1">
    <citation type="submission" date="2019-07" db="EMBL/GenBank/DDBJ databases">
        <title>Whole genome shotgun sequence of Gluconobacter wancherniae NBRC 103581.</title>
        <authorList>
            <person name="Hosoyama A."/>
            <person name="Uohara A."/>
            <person name="Ohji S."/>
            <person name="Ichikawa N."/>
        </authorList>
    </citation>
    <scope>NUCLEOTIDE SEQUENCE [LARGE SCALE GENOMIC DNA]</scope>
    <source>
        <strain evidence="2 3">NBRC 103581</strain>
    </source>
</reference>
<feature type="domain" description="SUF system FeS cluster assembly SufBD core" evidence="1">
    <location>
        <begin position="151"/>
        <end position="375"/>
    </location>
</feature>
<dbReference type="SUPFAM" id="SSF101960">
    <property type="entry name" value="Stabilizer of iron transporter SufD"/>
    <property type="match status" value="1"/>
</dbReference>
<gene>
    <name evidence="2" type="ORF">GWA01_12710</name>
</gene>
<dbReference type="Pfam" id="PF01458">
    <property type="entry name" value="SUFBD_core"/>
    <property type="match status" value="1"/>
</dbReference>
<name>A0A511B200_9PROT</name>
<dbReference type="PANTHER" id="PTHR43575:SF1">
    <property type="entry name" value="PROTEIN ABCI7, CHLOROPLASTIC"/>
    <property type="match status" value="1"/>
</dbReference>
<accession>A0A511B200</accession>
<dbReference type="Proteomes" id="UP000321230">
    <property type="component" value="Unassembled WGS sequence"/>
</dbReference>
<dbReference type="GO" id="GO:0016226">
    <property type="term" value="P:iron-sulfur cluster assembly"/>
    <property type="evidence" value="ECO:0007669"/>
    <property type="project" value="InterPro"/>
</dbReference>
<dbReference type="OrthoDB" id="9768262at2"/>
<dbReference type="AlphaFoldDB" id="A0A511B200"/>
<evidence type="ECO:0000259" key="1">
    <source>
        <dbReference type="Pfam" id="PF01458"/>
    </source>
</evidence>
<protein>
    <submittedName>
        <fullName evidence="2">Fe-S cluster assembly protein SufD</fullName>
    </submittedName>
</protein>
<proteinExistence type="predicted"/>
<organism evidence="2 3">
    <name type="scientific">Gluconobacter wancherniae NBRC 103581</name>
    <dbReference type="NCBI Taxonomy" id="656744"/>
    <lineage>
        <taxon>Bacteria</taxon>
        <taxon>Pseudomonadati</taxon>
        <taxon>Pseudomonadota</taxon>
        <taxon>Alphaproteobacteria</taxon>
        <taxon>Acetobacterales</taxon>
        <taxon>Acetobacteraceae</taxon>
        <taxon>Gluconobacter</taxon>
    </lineage>
</organism>
<keyword evidence="3" id="KW-1185">Reference proteome</keyword>